<organism evidence="1 2">
    <name type="scientific">Populus alba</name>
    <name type="common">White poplar</name>
    <dbReference type="NCBI Taxonomy" id="43335"/>
    <lineage>
        <taxon>Eukaryota</taxon>
        <taxon>Viridiplantae</taxon>
        <taxon>Streptophyta</taxon>
        <taxon>Embryophyta</taxon>
        <taxon>Tracheophyta</taxon>
        <taxon>Spermatophyta</taxon>
        <taxon>Magnoliopsida</taxon>
        <taxon>eudicotyledons</taxon>
        <taxon>Gunneridae</taxon>
        <taxon>Pentapetalae</taxon>
        <taxon>rosids</taxon>
        <taxon>fabids</taxon>
        <taxon>Malpighiales</taxon>
        <taxon>Salicaceae</taxon>
        <taxon>Saliceae</taxon>
        <taxon>Populus</taxon>
    </lineage>
</organism>
<name>A0ACC4BUJ7_POPAL</name>
<dbReference type="Proteomes" id="UP000309997">
    <property type="component" value="Unassembled WGS sequence"/>
</dbReference>
<dbReference type="EMBL" id="RCHU02000008">
    <property type="protein sequence ID" value="KAL3582184.1"/>
    <property type="molecule type" value="Genomic_DNA"/>
</dbReference>
<comment type="caution">
    <text evidence="1">The sequence shown here is derived from an EMBL/GenBank/DDBJ whole genome shotgun (WGS) entry which is preliminary data.</text>
</comment>
<gene>
    <name evidence="1" type="ORF">D5086_016516</name>
</gene>
<protein>
    <submittedName>
        <fullName evidence="1">Uncharacterized protein</fullName>
    </submittedName>
</protein>
<accession>A0ACC4BUJ7</accession>
<sequence>MALRPVVYCNADAAYLCLSCDAKVHSANALFNRHLRTLLCDSCRNHPAYVQCLDHRMLMCPACDRCLHEVSSHPQKRLVSSYLGCPSAKDFASLWGFEFGDLDKSIVKDQLVSTPCSSSVQPSASKYDIPGKSCQQIGRSSRKPRVIHSTLVSGAESDVGSGNRQPELSYKGPQQESTCFILEQILDLKRLQLNDVNNNTPMKRGQEQKNISSMLNTSKKLDYNLNHSQHSQDLVTNLQQADCQLQGLKVDSLPLPFSQPEHLPFFSTAANALPGESFWPCKSPIENSQLWSQNMQDLGVCEDIICHDDDYIIPDMDKTFCNFEEFFGGDQDPIGAFLDENDFSCSFIEKDMPPEKSNNSDGRARKDASVTSSVYISCSVHIDNDKDPSNQAYNFPGSLDPAQTIRSPYSRYSISSHGAESRSNEYLDSELSPYISNGEASCYSPDLEDAHTEARENAMMRYKEKKRARIAMPMKFLKISTANVIPGRMRVDDMLDRQRTLGPELRVADLGVGNCNELLQVKWSTRRLGLSTSGTVGLQALEKSSG</sequence>
<evidence type="ECO:0000313" key="1">
    <source>
        <dbReference type="EMBL" id="KAL3582184.1"/>
    </source>
</evidence>
<proteinExistence type="predicted"/>
<evidence type="ECO:0000313" key="2">
    <source>
        <dbReference type="Proteomes" id="UP000309997"/>
    </source>
</evidence>
<reference evidence="1 2" key="1">
    <citation type="journal article" date="2024" name="Plant Biotechnol. J.">
        <title>Genome and CRISPR/Cas9 system of a widespread forest tree (Populus alba) in the world.</title>
        <authorList>
            <person name="Liu Y.J."/>
            <person name="Jiang P.F."/>
            <person name="Han X.M."/>
            <person name="Li X.Y."/>
            <person name="Wang H.M."/>
            <person name="Wang Y.J."/>
            <person name="Wang X.X."/>
            <person name="Zeng Q.Y."/>
        </authorList>
    </citation>
    <scope>NUCLEOTIDE SEQUENCE [LARGE SCALE GENOMIC DNA]</scope>
    <source>
        <strain evidence="2">cv. PAL-ZL1</strain>
    </source>
</reference>
<keyword evidence="2" id="KW-1185">Reference proteome</keyword>